<dbReference type="InterPro" id="IPR000014">
    <property type="entry name" value="PAS"/>
</dbReference>
<dbReference type="InterPro" id="IPR035965">
    <property type="entry name" value="PAS-like_dom_sf"/>
</dbReference>
<dbReference type="Gene3D" id="3.30.450.20">
    <property type="entry name" value="PAS domain"/>
    <property type="match status" value="2"/>
</dbReference>
<dbReference type="Gene3D" id="1.10.287.130">
    <property type="match status" value="1"/>
</dbReference>
<dbReference type="InterPro" id="IPR003594">
    <property type="entry name" value="HATPase_dom"/>
</dbReference>
<evidence type="ECO:0000256" key="4">
    <source>
        <dbReference type="ARBA" id="ARBA00022475"/>
    </source>
</evidence>
<dbReference type="PRINTS" id="PR00344">
    <property type="entry name" value="BCTRLSENSOR"/>
</dbReference>
<evidence type="ECO:0000256" key="11">
    <source>
        <dbReference type="ARBA" id="ARBA00022989"/>
    </source>
</evidence>
<dbReference type="PANTHER" id="PTHR45436:SF5">
    <property type="entry name" value="SENSOR HISTIDINE KINASE TRCS"/>
    <property type="match status" value="1"/>
</dbReference>
<evidence type="ECO:0000256" key="13">
    <source>
        <dbReference type="ARBA" id="ARBA00023136"/>
    </source>
</evidence>
<comment type="subcellular location">
    <subcellularLocation>
        <location evidence="2">Cell membrane</location>
        <topology evidence="2">Multi-pass membrane protein</topology>
    </subcellularLocation>
</comment>
<feature type="transmembrane region" description="Helical" evidence="14">
    <location>
        <begin position="12"/>
        <end position="31"/>
    </location>
</feature>
<dbReference type="InterPro" id="IPR033463">
    <property type="entry name" value="sCache_3"/>
</dbReference>
<dbReference type="EC" id="2.7.13.3" evidence="3"/>
<keyword evidence="6" id="KW-0808">Transferase</keyword>
<dbReference type="AlphaFoldDB" id="A0A0B1ZY41"/>
<evidence type="ECO:0000259" key="15">
    <source>
        <dbReference type="PROSITE" id="PS50109"/>
    </source>
</evidence>
<sequence length="536" mass="56631">MPVRFRKISTQIFLAQLVILAVSMAVGFVLFTQEARSNLDHEYQARAAAIAQTFAQIPTVRGCMGSSPVSTGCSATMQHLATSTADSTGASFVVVIGLDRVRYTHPDPALIGQKVSEPIVTKDGKVHLRVDPGATGVSANARVPLYAPGGAMAGEVSVGIRESSVSSELFAQLPTYAAWLAVALAIGAIGSWLLARRMKKRTFGLELDEIAHLLQEREATLHGIREGVIALDPDGRISVINDEARRLLGLSGVPLRRRLNEALPPGRIRDVLLDEGGVEDELVVTDDFRLVVSRMPVVLNGRPHGSVVTVRDRTEVEALAVELTGTRSLTESLRAQQHEFSNRMHAIAGLLELGRLPEALSYVHEIRGTSADLDETLRAHIAAPQLIGLLLGKAAEAGERGIDFVISPDTLVGEVPERVQALTTIVGNLVDNAFDAVAATPAPRRVELSIVESPDAVVVRVADSGPGVDDDAAPHLFEAGFTTKAADLAGHSGIGLALVHAAATQAGGSVAVTTGPGAVFTVVLPRPAARFTTEES</sequence>
<keyword evidence="8" id="KW-0547">Nucleotide-binding</keyword>
<keyword evidence="5" id="KW-0597">Phosphoprotein</keyword>
<dbReference type="Pfam" id="PF02518">
    <property type="entry name" value="HATPase_c"/>
    <property type="match status" value="1"/>
</dbReference>
<dbReference type="SMART" id="SM00091">
    <property type="entry name" value="PAS"/>
    <property type="match status" value="1"/>
</dbReference>
<comment type="caution">
    <text evidence="17">The sequence shown here is derived from an EMBL/GenBank/DDBJ whole genome shotgun (WGS) entry which is preliminary data.</text>
</comment>
<dbReference type="PANTHER" id="PTHR45436">
    <property type="entry name" value="SENSOR HISTIDINE KINASE YKOH"/>
    <property type="match status" value="1"/>
</dbReference>
<keyword evidence="13 14" id="KW-0472">Membrane</keyword>
<comment type="catalytic activity">
    <reaction evidence="1">
        <text>ATP + protein L-histidine = ADP + protein N-phospho-L-histidine.</text>
        <dbReference type="EC" id="2.7.13.3"/>
    </reaction>
</comment>
<dbReference type="InterPro" id="IPR036890">
    <property type="entry name" value="HATPase_C_sf"/>
</dbReference>
<dbReference type="STRING" id="1348253.LK09_15985"/>
<keyword evidence="12" id="KW-0902">Two-component regulatory system</keyword>
<name>A0A0B1ZY41_9MICO</name>
<evidence type="ECO:0000256" key="2">
    <source>
        <dbReference type="ARBA" id="ARBA00004651"/>
    </source>
</evidence>
<keyword evidence="11 14" id="KW-1133">Transmembrane helix</keyword>
<evidence type="ECO:0000313" key="18">
    <source>
        <dbReference type="Proteomes" id="UP000031030"/>
    </source>
</evidence>
<dbReference type="Proteomes" id="UP000031030">
    <property type="component" value="Unassembled WGS sequence"/>
</dbReference>
<dbReference type="SUPFAM" id="SSF55874">
    <property type="entry name" value="ATPase domain of HSP90 chaperone/DNA topoisomerase II/histidine kinase"/>
    <property type="match status" value="1"/>
</dbReference>
<dbReference type="InterPro" id="IPR039506">
    <property type="entry name" value="SPOB_a"/>
</dbReference>
<dbReference type="CDD" id="cd00130">
    <property type="entry name" value="PAS"/>
    <property type="match status" value="1"/>
</dbReference>
<evidence type="ECO:0000313" key="17">
    <source>
        <dbReference type="EMBL" id="KHK96145.1"/>
    </source>
</evidence>
<dbReference type="Pfam" id="PF00989">
    <property type="entry name" value="PAS"/>
    <property type="match status" value="1"/>
</dbReference>
<evidence type="ECO:0000256" key="3">
    <source>
        <dbReference type="ARBA" id="ARBA00012438"/>
    </source>
</evidence>
<dbReference type="GO" id="GO:0000155">
    <property type="term" value="F:phosphorelay sensor kinase activity"/>
    <property type="evidence" value="ECO:0007669"/>
    <property type="project" value="InterPro"/>
</dbReference>
<evidence type="ECO:0000256" key="5">
    <source>
        <dbReference type="ARBA" id="ARBA00022553"/>
    </source>
</evidence>
<organism evidence="17 18">
    <name type="scientific">Microbacterium mangrovi</name>
    <dbReference type="NCBI Taxonomy" id="1348253"/>
    <lineage>
        <taxon>Bacteria</taxon>
        <taxon>Bacillati</taxon>
        <taxon>Actinomycetota</taxon>
        <taxon>Actinomycetes</taxon>
        <taxon>Micrococcales</taxon>
        <taxon>Microbacteriaceae</taxon>
        <taxon>Microbacterium</taxon>
    </lineage>
</organism>
<dbReference type="InterPro" id="IPR004358">
    <property type="entry name" value="Sig_transdc_His_kin-like_C"/>
</dbReference>
<protein>
    <recommendedName>
        <fullName evidence="3">histidine kinase</fullName>
        <ecNumber evidence="3">2.7.13.3</ecNumber>
    </recommendedName>
</protein>
<dbReference type="EMBL" id="JTDK01000016">
    <property type="protein sequence ID" value="KHK96145.1"/>
    <property type="molecule type" value="Genomic_DNA"/>
</dbReference>
<feature type="domain" description="Histidine kinase" evidence="15">
    <location>
        <begin position="314"/>
        <end position="528"/>
    </location>
</feature>
<evidence type="ECO:0000256" key="8">
    <source>
        <dbReference type="ARBA" id="ARBA00022741"/>
    </source>
</evidence>
<dbReference type="GO" id="GO:0005524">
    <property type="term" value="F:ATP binding"/>
    <property type="evidence" value="ECO:0007669"/>
    <property type="project" value="UniProtKB-KW"/>
</dbReference>
<reference evidence="17 18" key="1">
    <citation type="submission" date="2014-11" db="EMBL/GenBank/DDBJ databases">
        <title>Genome sequence of Microbacterium mangrovi MUSC 115(T).</title>
        <authorList>
            <person name="Lee L.-H."/>
        </authorList>
    </citation>
    <scope>NUCLEOTIDE SEQUENCE [LARGE SCALE GENOMIC DNA]</scope>
    <source>
        <strain evidence="17 18">MUSC 115</strain>
    </source>
</reference>
<dbReference type="InterPro" id="IPR050428">
    <property type="entry name" value="TCS_sensor_his_kinase"/>
</dbReference>
<evidence type="ECO:0000256" key="10">
    <source>
        <dbReference type="ARBA" id="ARBA00022840"/>
    </source>
</evidence>
<keyword evidence="9" id="KW-0418">Kinase</keyword>
<dbReference type="Gene3D" id="3.30.565.10">
    <property type="entry name" value="Histidine kinase-like ATPase, C-terminal domain"/>
    <property type="match status" value="1"/>
</dbReference>
<dbReference type="GO" id="GO:0005886">
    <property type="term" value="C:plasma membrane"/>
    <property type="evidence" value="ECO:0007669"/>
    <property type="project" value="UniProtKB-SubCell"/>
</dbReference>
<proteinExistence type="predicted"/>
<evidence type="ECO:0000256" key="6">
    <source>
        <dbReference type="ARBA" id="ARBA00022679"/>
    </source>
</evidence>
<dbReference type="SUPFAM" id="SSF103190">
    <property type="entry name" value="Sensory domain-like"/>
    <property type="match status" value="1"/>
</dbReference>
<keyword evidence="18" id="KW-1185">Reference proteome</keyword>
<keyword evidence="7 14" id="KW-0812">Transmembrane</keyword>
<dbReference type="SUPFAM" id="SSF55890">
    <property type="entry name" value="Sporulation response regulatory protein Spo0B"/>
    <property type="match status" value="1"/>
</dbReference>
<accession>A0A0B1ZY41</accession>
<evidence type="ECO:0000259" key="16">
    <source>
        <dbReference type="PROSITE" id="PS50112"/>
    </source>
</evidence>
<evidence type="ECO:0000256" key="14">
    <source>
        <dbReference type="SAM" id="Phobius"/>
    </source>
</evidence>
<dbReference type="PROSITE" id="PS50112">
    <property type="entry name" value="PAS"/>
    <property type="match status" value="1"/>
</dbReference>
<keyword evidence="10" id="KW-0067">ATP-binding</keyword>
<feature type="transmembrane region" description="Helical" evidence="14">
    <location>
        <begin position="176"/>
        <end position="195"/>
    </location>
</feature>
<dbReference type="RefSeq" id="WP_039401748.1">
    <property type="nucleotide sequence ID" value="NZ_JTDK01000016.1"/>
</dbReference>
<evidence type="ECO:0000256" key="7">
    <source>
        <dbReference type="ARBA" id="ARBA00022692"/>
    </source>
</evidence>
<evidence type="ECO:0000256" key="9">
    <source>
        <dbReference type="ARBA" id="ARBA00022777"/>
    </source>
</evidence>
<feature type="domain" description="PAS" evidence="16">
    <location>
        <begin position="213"/>
        <end position="251"/>
    </location>
</feature>
<dbReference type="InterPro" id="IPR029151">
    <property type="entry name" value="Sensor-like_sf"/>
</dbReference>
<dbReference type="Pfam" id="PF14689">
    <property type="entry name" value="SPOB_a"/>
    <property type="match status" value="1"/>
</dbReference>
<dbReference type="InterPro" id="IPR013767">
    <property type="entry name" value="PAS_fold"/>
</dbReference>
<dbReference type="SMART" id="SM00387">
    <property type="entry name" value="HATPase_c"/>
    <property type="match status" value="1"/>
</dbReference>
<dbReference type="PROSITE" id="PS50109">
    <property type="entry name" value="HIS_KIN"/>
    <property type="match status" value="1"/>
</dbReference>
<dbReference type="GO" id="GO:0006355">
    <property type="term" value="P:regulation of DNA-templated transcription"/>
    <property type="evidence" value="ECO:0007669"/>
    <property type="project" value="InterPro"/>
</dbReference>
<dbReference type="Pfam" id="PF17203">
    <property type="entry name" value="sCache_3_2"/>
    <property type="match status" value="1"/>
</dbReference>
<dbReference type="InterPro" id="IPR005467">
    <property type="entry name" value="His_kinase_dom"/>
</dbReference>
<evidence type="ECO:0000256" key="12">
    <source>
        <dbReference type="ARBA" id="ARBA00023012"/>
    </source>
</evidence>
<gene>
    <name evidence="17" type="ORF">LK09_15985</name>
</gene>
<dbReference type="InterPro" id="IPR016120">
    <property type="entry name" value="Sig_transdc_His_kin_SpoOB"/>
</dbReference>
<evidence type="ECO:0000256" key="1">
    <source>
        <dbReference type="ARBA" id="ARBA00000085"/>
    </source>
</evidence>
<keyword evidence="4" id="KW-1003">Cell membrane</keyword>
<dbReference type="SUPFAM" id="SSF55785">
    <property type="entry name" value="PYP-like sensor domain (PAS domain)"/>
    <property type="match status" value="1"/>
</dbReference>